<dbReference type="InterPro" id="IPR035919">
    <property type="entry name" value="EAL_sf"/>
</dbReference>
<dbReference type="InterPro" id="IPR043128">
    <property type="entry name" value="Rev_trsase/Diguanyl_cyclase"/>
</dbReference>
<evidence type="ECO:0000313" key="4">
    <source>
        <dbReference type="Proteomes" id="UP000008467"/>
    </source>
</evidence>
<feature type="domain" description="GGDEF" evidence="2">
    <location>
        <begin position="169"/>
        <end position="303"/>
    </location>
</feature>
<evidence type="ECO:0000313" key="3">
    <source>
        <dbReference type="EMBL" id="ADZ83350.1"/>
    </source>
</evidence>
<dbReference type="PROSITE" id="PS50887">
    <property type="entry name" value="GGDEF"/>
    <property type="match status" value="1"/>
</dbReference>
<dbReference type="CDD" id="cd01949">
    <property type="entry name" value="GGDEF"/>
    <property type="match status" value="1"/>
</dbReference>
<dbReference type="KEGG" id="cle:Clole_1625"/>
<dbReference type="STRING" id="642492.Clole_1625"/>
<proteinExistence type="predicted"/>
<keyword evidence="4" id="KW-1185">Reference proteome</keyword>
<dbReference type="Pfam" id="PF00563">
    <property type="entry name" value="EAL"/>
    <property type="match status" value="1"/>
</dbReference>
<dbReference type="PANTHER" id="PTHR33121:SF71">
    <property type="entry name" value="OXYGEN SENSOR PROTEIN DOSP"/>
    <property type="match status" value="1"/>
</dbReference>
<dbReference type="InterPro" id="IPR000160">
    <property type="entry name" value="GGDEF_dom"/>
</dbReference>
<dbReference type="NCBIfam" id="TIGR00254">
    <property type="entry name" value="GGDEF"/>
    <property type="match status" value="1"/>
</dbReference>
<dbReference type="Gene3D" id="3.20.20.450">
    <property type="entry name" value="EAL domain"/>
    <property type="match status" value="1"/>
</dbReference>
<dbReference type="SMART" id="SM00267">
    <property type="entry name" value="GGDEF"/>
    <property type="match status" value="1"/>
</dbReference>
<sequence length="567" mass="64926">MGQTQEVNKAVLAKILEKVIGEIEDWVIIGDKYGKIIYANQTVYLACNSDKDKVLGDDMCMFVGVDLSDDVTLQHIQNFIYNGERFEFVTNRFVKGNKRIYLANTLTTIWDEKGLEYYVCLSKDITNTEQLKEEVYKANYFDPLTHYPNQKVFIESTLKQVKKSKSNHTQFAVIIIDIKGVGEINNVYGMNIGDRIIKEVGKRIKEHLNNHQEIFKYSGNSFAIIQQEISSEQQVAEFLQLLQVAMEEPIKIHNSSMYVEFRAGVSLYTDSSLLGYQVIEQAQIALAKAKKELGYTTYTFYTKGIQEEVKNSFFFEKELQLAVQNDEFIVYYQPFVELASENLVGMEALLRRKKRNGEIVSPASFIGALEKMNLIEKVGMKVLDKVCHQLKEWIERGYNVVPVSVNLSALQFKNPHLAKNIKKVLESYGIPPRYIVLEITETMVMEDIGIAQLIIEELKNYGFAISIDDFGTGYASIGYLKKFMFDHLKIDISFIREIVENAEDRAIVEAIIAIAKTFNLHTIAEGIESEEQLYVMSTLGCEMGQGFFWDRPITAQQIENKYLKVCL</sequence>
<dbReference type="Pfam" id="PF00990">
    <property type="entry name" value="GGDEF"/>
    <property type="match status" value="1"/>
</dbReference>
<dbReference type="CDD" id="cd01948">
    <property type="entry name" value="EAL"/>
    <property type="match status" value="1"/>
</dbReference>
<gene>
    <name evidence="3" type="ordered locus">Clole_1625</name>
</gene>
<dbReference type="GO" id="GO:0071111">
    <property type="term" value="F:cyclic-guanylate-specific phosphodiesterase activity"/>
    <property type="evidence" value="ECO:0007669"/>
    <property type="project" value="InterPro"/>
</dbReference>
<dbReference type="Gene3D" id="3.30.450.20">
    <property type="entry name" value="PAS domain"/>
    <property type="match status" value="1"/>
</dbReference>
<feature type="domain" description="EAL" evidence="1">
    <location>
        <begin position="312"/>
        <end position="566"/>
    </location>
</feature>
<dbReference type="InterPro" id="IPR050706">
    <property type="entry name" value="Cyclic-di-GMP_PDE-like"/>
</dbReference>
<dbReference type="Proteomes" id="UP000008467">
    <property type="component" value="Chromosome"/>
</dbReference>
<accession>F2JKU7</accession>
<name>F2JKU7_CELLD</name>
<organism evidence="3 4">
    <name type="scientific">Cellulosilyticum lentocellum (strain ATCC 49066 / DSM 5427 / NCIMB 11756 / RHM5)</name>
    <name type="common">Clostridium lentocellum</name>
    <dbReference type="NCBI Taxonomy" id="642492"/>
    <lineage>
        <taxon>Bacteria</taxon>
        <taxon>Bacillati</taxon>
        <taxon>Bacillota</taxon>
        <taxon>Clostridia</taxon>
        <taxon>Lachnospirales</taxon>
        <taxon>Cellulosilyticaceae</taxon>
        <taxon>Cellulosilyticum</taxon>
    </lineage>
</organism>
<dbReference type="SMART" id="SM00052">
    <property type="entry name" value="EAL"/>
    <property type="match status" value="1"/>
</dbReference>
<dbReference type="RefSeq" id="WP_013656647.1">
    <property type="nucleotide sequence ID" value="NC_015275.1"/>
</dbReference>
<dbReference type="InterPro" id="IPR000014">
    <property type="entry name" value="PAS"/>
</dbReference>
<dbReference type="PROSITE" id="PS50883">
    <property type="entry name" value="EAL"/>
    <property type="match status" value="1"/>
</dbReference>
<dbReference type="InterPro" id="IPR001633">
    <property type="entry name" value="EAL_dom"/>
</dbReference>
<reference evidence="3 4" key="1">
    <citation type="journal article" date="2011" name="J. Bacteriol.">
        <title>Complete genome sequence of the cellulose-degrading bacterium Cellulosilyticum lentocellum.</title>
        <authorList>
            <consortium name="US DOE Joint Genome Institute"/>
            <person name="Miller D.A."/>
            <person name="Suen G."/>
            <person name="Bruce D."/>
            <person name="Copeland A."/>
            <person name="Cheng J.F."/>
            <person name="Detter C."/>
            <person name="Goodwin L.A."/>
            <person name="Han C.S."/>
            <person name="Hauser L.J."/>
            <person name="Land M.L."/>
            <person name="Lapidus A."/>
            <person name="Lucas S."/>
            <person name="Meincke L."/>
            <person name="Pitluck S."/>
            <person name="Tapia R."/>
            <person name="Teshima H."/>
            <person name="Woyke T."/>
            <person name="Fox B.G."/>
            <person name="Angert E.R."/>
            <person name="Currie C.R."/>
        </authorList>
    </citation>
    <scope>NUCLEOTIDE SEQUENCE [LARGE SCALE GENOMIC DNA]</scope>
    <source>
        <strain evidence="4">ATCC 49066 / DSM 5427 / NCIMB 11756 / RHM5</strain>
    </source>
</reference>
<dbReference type="SUPFAM" id="SSF141868">
    <property type="entry name" value="EAL domain-like"/>
    <property type="match status" value="1"/>
</dbReference>
<evidence type="ECO:0000259" key="1">
    <source>
        <dbReference type="PROSITE" id="PS50883"/>
    </source>
</evidence>
<dbReference type="HOGENOM" id="CLU_000445_70_20_9"/>
<evidence type="ECO:0000259" key="2">
    <source>
        <dbReference type="PROSITE" id="PS50887"/>
    </source>
</evidence>
<dbReference type="InterPro" id="IPR035965">
    <property type="entry name" value="PAS-like_dom_sf"/>
</dbReference>
<dbReference type="SUPFAM" id="SSF55785">
    <property type="entry name" value="PYP-like sensor domain (PAS domain)"/>
    <property type="match status" value="1"/>
</dbReference>
<dbReference type="Gene3D" id="3.30.70.270">
    <property type="match status" value="1"/>
</dbReference>
<dbReference type="SUPFAM" id="SSF55073">
    <property type="entry name" value="Nucleotide cyclase"/>
    <property type="match status" value="1"/>
</dbReference>
<dbReference type="AlphaFoldDB" id="F2JKU7"/>
<dbReference type="InterPro" id="IPR029787">
    <property type="entry name" value="Nucleotide_cyclase"/>
</dbReference>
<dbReference type="EMBL" id="CP002582">
    <property type="protein sequence ID" value="ADZ83350.1"/>
    <property type="molecule type" value="Genomic_DNA"/>
</dbReference>
<dbReference type="Pfam" id="PF13426">
    <property type="entry name" value="PAS_9"/>
    <property type="match status" value="1"/>
</dbReference>
<protein>
    <submittedName>
        <fullName evidence="3">Diguanylate cyclase/phosphodiesterase with PAS/PAC sensor(S)</fullName>
    </submittedName>
</protein>
<dbReference type="eggNOG" id="COG5001">
    <property type="taxonomic scope" value="Bacteria"/>
</dbReference>
<dbReference type="PANTHER" id="PTHR33121">
    <property type="entry name" value="CYCLIC DI-GMP PHOSPHODIESTERASE PDEF"/>
    <property type="match status" value="1"/>
</dbReference>